<evidence type="ECO:0000259" key="9">
    <source>
        <dbReference type="Pfam" id="PF01435"/>
    </source>
</evidence>
<dbReference type="GO" id="GO:0004222">
    <property type="term" value="F:metalloendopeptidase activity"/>
    <property type="evidence" value="ECO:0007669"/>
    <property type="project" value="InterPro"/>
</dbReference>
<dbReference type="RefSeq" id="WP_189163579.1">
    <property type="nucleotide sequence ID" value="NZ_BMNT01000014.1"/>
</dbReference>
<dbReference type="Proteomes" id="UP000645217">
    <property type="component" value="Unassembled WGS sequence"/>
</dbReference>
<evidence type="ECO:0000256" key="1">
    <source>
        <dbReference type="ARBA" id="ARBA00001947"/>
    </source>
</evidence>
<keyword evidence="6" id="KW-0482">Metalloprotease</keyword>
<reference evidence="10" key="2">
    <citation type="submission" date="2020-09" db="EMBL/GenBank/DDBJ databases">
        <authorList>
            <person name="Sun Q."/>
            <person name="Ohkuma M."/>
        </authorList>
    </citation>
    <scope>NUCLEOTIDE SEQUENCE</scope>
    <source>
        <strain evidence="10">JCM 13064</strain>
    </source>
</reference>
<evidence type="ECO:0000256" key="2">
    <source>
        <dbReference type="ARBA" id="ARBA00022670"/>
    </source>
</evidence>
<evidence type="ECO:0000256" key="8">
    <source>
        <dbReference type="SAM" id="Phobius"/>
    </source>
</evidence>
<feature type="transmembrane region" description="Helical" evidence="8">
    <location>
        <begin position="40"/>
        <end position="58"/>
    </location>
</feature>
<feature type="transmembrane region" description="Helical" evidence="8">
    <location>
        <begin position="448"/>
        <end position="468"/>
    </location>
</feature>
<feature type="compositionally biased region" description="Basic and acidic residues" evidence="7">
    <location>
        <begin position="1"/>
        <end position="19"/>
    </location>
</feature>
<keyword evidence="4" id="KW-0378">Hydrolase</keyword>
<feature type="compositionally biased region" description="Pro residues" evidence="7">
    <location>
        <begin position="21"/>
        <end position="31"/>
    </location>
</feature>
<feature type="transmembrane region" description="Helical" evidence="8">
    <location>
        <begin position="566"/>
        <end position="584"/>
    </location>
</feature>
<dbReference type="GO" id="GO:0046872">
    <property type="term" value="F:metal ion binding"/>
    <property type="evidence" value="ECO:0007669"/>
    <property type="project" value="UniProtKB-KW"/>
</dbReference>
<keyword evidence="2" id="KW-0645">Protease</keyword>
<evidence type="ECO:0000256" key="3">
    <source>
        <dbReference type="ARBA" id="ARBA00022723"/>
    </source>
</evidence>
<feature type="transmembrane region" description="Helical" evidence="8">
    <location>
        <begin position="646"/>
        <end position="663"/>
    </location>
</feature>
<feature type="transmembrane region" description="Helical" evidence="8">
    <location>
        <begin position="411"/>
        <end position="436"/>
    </location>
</feature>
<feature type="transmembrane region" description="Helical" evidence="8">
    <location>
        <begin position="295"/>
        <end position="314"/>
    </location>
</feature>
<feature type="transmembrane region" description="Helical" evidence="8">
    <location>
        <begin position="709"/>
        <end position="730"/>
    </location>
</feature>
<dbReference type="EMBL" id="BMNT01000014">
    <property type="protein sequence ID" value="GGK85246.1"/>
    <property type="molecule type" value="Genomic_DNA"/>
</dbReference>
<gene>
    <name evidence="10" type="ORF">GCM10007964_29710</name>
</gene>
<dbReference type="GO" id="GO:0006508">
    <property type="term" value="P:proteolysis"/>
    <property type="evidence" value="ECO:0007669"/>
    <property type="project" value="UniProtKB-KW"/>
</dbReference>
<comment type="caution">
    <text evidence="10">The sequence shown here is derived from an EMBL/GenBank/DDBJ whole genome shotgun (WGS) entry which is preliminary data.</text>
</comment>
<keyword evidence="8" id="KW-1133">Transmembrane helix</keyword>
<sequence>MTTPSDRDESPGSHRDRGIDPPLPPAPDPLALPSPARGRYLMLVIVMLLAGAYAGQQVHHQMWAETWMTTMDRCLRGDIEGAAPGRGSPDPADIVRHGETVKRNYQRILDCTGPVERRRALSALGGAVAVLVLGAILMVLLPYRLLLRAGPLRAAPPSWTARVRAAATDMGLRRAPRVVFGSLRLREPFTAGPPGRAKIVLPPGIVALPPAQADAVIRHELAHVRAGDVSLVWLTRGVWLALPPVLLVPLTVVYGPILRGFAGRLLTGDDTVSAKLGSIGDLTLRMLPQSLISDYITRAALLLAVAAMVSLAVLRSREHEADLRAVQGRSSGPLASLLRRRPEDHHSWWRRLTAIHPTPARRLAALEHPAFVLGSPAIDAFVVSLLATMVFRDLRAMLPNGFGENLHLGGTMRVAGTAAGLVLALGWGTALWRAAAPIEGRAPSSWRATLAMCGGAFLGQVVSVWNTATTLTTIRASNTLMFAILPMAVAAAGVCSTALARRWILNRRPAPLSRPGYGAALVVNIVVFVGGFWIGGDTAVLLAQREHLGGWLKAYLVSGAFSDSEGVPAAGLAITTVLVWWWIIRERGIPRPPAREHMSQVRPPWSYATFLIVLSGSAAVSAAIIRWFVTSPAEKGVLFYAGQFDYLAPVCAGLTCLLVLLVLEGRAGLAAGITAATTATVLAATVGWLHYLAKSSDPIGAIRSLTVPALGMIILIVFTVATATAFLPALTWSHRPAARRAAIIAAPLLTATLGLAVLNSGDLLLIPPL</sequence>
<proteinExistence type="predicted"/>
<dbReference type="AlphaFoldDB" id="A0A917VJB3"/>
<evidence type="ECO:0000313" key="11">
    <source>
        <dbReference type="Proteomes" id="UP000645217"/>
    </source>
</evidence>
<dbReference type="Pfam" id="PF01435">
    <property type="entry name" value="Peptidase_M48"/>
    <property type="match status" value="1"/>
</dbReference>
<keyword evidence="3" id="KW-0479">Metal-binding</keyword>
<keyword evidence="5" id="KW-0862">Zinc</keyword>
<feature type="transmembrane region" description="Helical" evidence="8">
    <location>
        <begin position="480"/>
        <end position="504"/>
    </location>
</feature>
<accession>A0A917VJB3</accession>
<evidence type="ECO:0000256" key="6">
    <source>
        <dbReference type="ARBA" id="ARBA00023049"/>
    </source>
</evidence>
<feature type="transmembrane region" description="Helical" evidence="8">
    <location>
        <begin position="123"/>
        <end position="143"/>
    </location>
</feature>
<dbReference type="InterPro" id="IPR001915">
    <property type="entry name" value="Peptidase_M48"/>
</dbReference>
<evidence type="ECO:0000256" key="7">
    <source>
        <dbReference type="SAM" id="MobiDB-lite"/>
    </source>
</evidence>
<protein>
    <recommendedName>
        <fullName evidence="9">Peptidase M48 domain-containing protein</fullName>
    </recommendedName>
</protein>
<feature type="transmembrane region" description="Helical" evidence="8">
    <location>
        <begin position="742"/>
        <end position="766"/>
    </location>
</feature>
<evidence type="ECO:0000256" key="5">
    <source>
        <dbReference type="ARBA" id="ARBA00022833"/>
    </source>
</evidence>
<feature type="region of interest" description="Disordered" evidence="7">
    <location>
        <begin position="1"/>
        <end position="31"/>
    </location>
</feature>
<keyword evidence="8" id="KW-0472">Membrane</keyword>
<evidence type="ECO:0000256" key="4">
    <source>
        <dbReference type="ARBA" id="ARBA00022801"/>
    </source>
</evidence>
<feature type="transmembrane region" description="Helical" evidence="8">
    <location>
        <begin position="605"/>
        <end position="626"/>
    </location>
</feature>
<comment type="cofactor">
    <cofactor evidence="1">
        <name>Zn(2+)</name>
        <dbReference type="ChEBI" id="CHEBI:29105"/>
    </cofactor>
</comment>
<feature type="transmembrane region" description="Helical" evidence="8">
    <location>
        <begin position="370"/>
        <end position="391"/>
    </location>
</feature>
<organism evidence="10 11">
    <name type="scientific">Sphaerisporangium melleum</name>
    <dbReference type="NCBI Taxonomy" id="321316"/>
    <lineage>
        <taxon>Bacteria</taxon>
        <taxon>Bacillati</taxon>
        <taxon>Actinomycetota</taxon>
        <taxon>Actinomycetes</taxon>
        <taxon>Streptosporangiales</taxon>
        <taxon>Streptosporangiaceae</taxon>
        <taxon>Sphaerisporangium</taxon>
    </lineage>
</organism>
<keyword evidence="8" id="KW-0812">Transmembrane</keyword>
<feature type="transmembrane region" description="Helical" evidence="8">
    <location>
        <begin position="516"/>
        <end position="535"/>
    </location>
</feature>
<reference evidence="10" key="1">
    <citation type="journal article" date="2014" name="Int. J. Syst. Evol. Microbiol.">
        <title>Complete genome sequence of Corynebacterium casei LMG S-19264T (=DSM 44701T), isolated from a smear-ripened cheese.</title>
        <authorList>
            <consortium name="US DOE Joint Genome Institute (JGI-PGF)"/>
            <person name="Walter F."/>
            <person name="Albersmeier A."/>
            <person name="Kalinowski J."/>
            <person name="Ruckert C."/>
        </authorList>
    </citation>
    <scope>NUCLEOTIDE SEQUENCE</scope>
    <source>
        <strain evidence="10">JCM 13064</strain>
    </source>
</reference>
<feature type="transmembrane region" description="Helical" evidence="8">
    <location>
        <begin position="670"/>
        <end position="689"/>
    </location>
</feature>
<name>A0A917VJB3_9ACTN</name>
<feature type="domain" description="Peptidase M48" evidence="9">
    <location>
        <begin position="189"/>
        <end position="369"/>
    </location>
</feature>
<keyword evidence="11" id="KW-1185">Reference proteome</keyword>
<evidence type="ECO:0000313" key="10">
    <source>
        <dbReference type="EMBL" id="GGK85246.1"/>
    </source>
</evidence>